<keyword evidence="2" id="KW-1185">Reference proteome</keyword>
<name>A0ABV5Z4E9_9STAP</name>
<gene>
    <name evidence="1" type="ORF">ACFFLE_07730</name>
</gene>
<organism evidence="1 2">
    <name type="scientific">Salinicoccus siamensis</name>
    <dbReference type="NCBI Taxonomy" id="381830"/>
    <lineage>
        <taxon>Bacteria</taxon>
        <taxon>Bacillati</taxon>
        <taxon>Bacillota</taxon>
        <taxon>Bacilli</taxon>
        <taxon>Bacillales</taxon>
        <taxon>Staphylococcaceae</taxon>
        <taxon>Salinicoccus</taxon>
    </lineage>
</organism>
<sequence>MQEDILDTQAGPPDKSPKNMLDNIVAVELFITEQIYKRHIKKHLQSHSSILNIL</sequence>
<evidence type="ECO:0000313" key="1">
    <source>
        <dbReference type="EMBL" id="MFB9860997.1"/>
    </source>
</evidence>
<dbReference type="RefSeq" id="WP_380570566.1">
    <property type="nucleotide sequence ID" value="NZ_JBHMAH010000021.1"/>
</dbReference>
<dbReference type="Proteomes" id="UP001589740">
    <property type="component" value="Unassembled WGS sequence"/>
</dbReference>
<accession>A0ABV5Z4E9</accession>
<protein>
    <submittedName>
        <fullName evidence="1">Uncharacterized protein</fullName>
    </submittedName>
</protein>
<dbReference type="EMBL" id="JBHMAH010000021">
    <property type="protein sequence ID" value="MFB9860997.1"/>
    <property type="molecule type" value="Genomic_DNA"/>
</dbReference>
<proteinExistence type="predicted"/>
<reference evidence="1 2" key="1">
    <citation type="submission" date="2024-09" db="EMBL/GenBank/DDBJ databases">
        <authorList>
            <person name="Sun Q."/>
            <person name="Mori K."/>
        </authorList>
    </citation>
    <scope>NUCLEOTIDE SEQUENCE [LARGE SCALE GENOMIC DNA]</scope>
    <source>
        <strain evidence="1 2">JCM 12822</strain>
    </source>
</reference>
<evidence type="ECO:0000313" key="2">
    <source>
        <dbReference type="Proteomes" id="UP001589740"/>
    </source>
</evidence>
<comment type="caution">
    <text evidence="1">The sequence shown here is derived from an EMBL/GenBank/DDBJ whole genome shotgun (WGS) entry which is preliminary data.</text>
</comment>